<keyword evidence="1" id="KW-0472">Membrane</keyword>
<feature type="transmembrane region" description="Helical" evidence="1">
    <location>
        <begin position="131"/>
        <end position="155"/>
    </location>
</feature>
<proteinExistence type="predicted"/>
<evidence type="ECO:0000256" key="1">
    <source>
        <dbReference type="SAM" id="Phobius"/>
    </source>
</evidence>
<gene>
    <name evidence="2" type="ORF">AY601_4103</name>
</gene>
<dbReference type="KEGG" id="pcm:AY601_4103"/>
<dbReference type="PATRIC" id="fig|188932.3.peg.4259"/>
<sequence>MKIKYILTVVKKIFIRILIKAIKLLIYTVCGLSFLHFLIGVLMEPSRDTTLLTNIGFAMFVGISSMLFTWARSLDEKKFPKQVHSLNTVAVISILGSIFFIFSSLFKYLALHNNDPKLWILEKGSKLEVNVLTGASIVCIIGVMWAITFVVIGVFKDFGDLWEKLYNIRPKNPDPEKNDRRTEIS</sequence>
<keyword evidence="1" id="KW-0812">Transmembrane</keyword>
<protein>
    <submittedName>
        <fullName evidence="2">Uncharacterized protein</fullName>
    </submittedName>
</protein>
<organism evidence="2 3">
    <name type="scientific">Pedobacter cryoconitis</name>
    <dbReference type="NCBI Taxonomy" id="188932"/>
    <lineage>
        <taxon>Bacteria</taxon>
        <taxon>Pseudomonadati</taxon>
        <taxon>Bacteroidota</taxon>
        <taxon>Sphingobacteriia</taxon>
        <taxon>Sphingobacteriales</taxon>
        <taxon>Sphingobacteriaceae</taxon>
        <taxon>Pedobacter</taxon>
    </lineage>
</organism>
<feature type="transmembrane region" description="Helical" evidence="1">
    <location>
        <begin position="55"/>
        <end position="74"/>
    </location>
</feature>
<feature type="transmembrane region" description="Helical" evidence="1">
    <location>
        <begin position="86"/>
        <end position="111"/>
    </location>
</feature>
<keyword evidence="3" id="KW-1185">Reference proteome</keyword>
<name>A0A127VHZ8_9SPHI</name>
<keyword evidence="1" id="KW-1133">Transmembrane helix</keyword>
<dbReference type="EMBL" id="CP014504">
    <property type="protein sequence ID" value="AMQ00954.1"/>
    <property type="molecule type" value="Genomic_DNA"/>
</dbReference>
<dbReference type="Proteomes" id="UP000071561">
    <property type="component" value="Chromosome"/>
</dbReference>
<dbReference type="RefSeq" id="WP_068404517.1">
    <property type="nucleotide sequence ID" value="NZ_CP014504.1"/>
</dbReference>
<dbReference type="OrthoDB" id="10010059at2"/>
<accession>A0A127VHZ8</accession>
<evidence type="ECO:0000313" key="3">
    <source>
        <dbReference type="Proteomes" id="UP000071561"/>
    </source>
</evidence>
<reference evidence="2 3" key="1">
    <citation type="submission" date="2016-03" db="EMBL/GenBank/DDBJ databases">
        <title>Complete genome sequence of Pedobacter cryoconitis PAMC 27485.</title>
        <authorList>
            <person name="Lee J."/>
            <person name="Kim O.-S."/>
        </authorList>
    </citation>
    <scope>NUCLEOTIDE SEQUENCE [LARGE SCALE GENOMIC DNA]</scope>
    <source>
        <strain evidence="2 3">PAMC 27485</strain>
    </source>
</reference>
<feature type="transmembrane region" description="Helical" evidence="1">
    <location>
        <begin position="21"/>
        <end position="43"/>
    </location>
</feature>
<evidence type="ECO:0000313" key="2">
    <source>
        <dbReference type="EMBL" id="AMQ00954.1"/>
    </source>
</evidence>
<dbReference type="AlphaFoldDB" id="A0A127VHZ8"/>